<protein>
    <recommendedName>
        <fullName evidence="4">DUF3618 domain-containing protein</fullName>
    </recommendedName>
</protein>
<evidence type="ECO:0008006" key="4">
    <source>
        <dbReference type="Google" id="ProtNLM"/>
    </source>
</evidence>
<evidence type="ECO:0000256" key="1">
    <source>
        <dbReference type="SAM" id="Phobius"/>
    </source>
</evidence>
<evidence type="ECO:0000313" key="2">
    <source>
        <dbReference type="EMBL" id="SNS80259.1"/>
    </source>
</evidence>
<dbReference type="RefSeq" id="WP_089298104.1">
    <property type="nucleotide sequence ID" value="NZ_BOMU01000101.1"/>
</dbReference>
<dbReference type="Proteomes" id="UP000198415">
    <property type="component" value="Unassembled WGS sequence"/>
</dbReference>
<dbReference type="EMBL" id="FZNR01000024">
    <property type="protein sequence ID" value="SNS80259.1"/>
    <property type="molecule type" value="Genomic_DNA"/>
</dbReference>
<dbReference type="OrthoDB" id="3298887at2"/>
<organism evidence="2 3">
    <name type="scientific">Actinoplanes regularis</name>
    <dbReference type="NCBI Taxonomy" id="52697"/>
    <lineage>
        <taxon>Bacteria</taxon>
        <taxon>Bacillati</taxon>
        <taxon>Actinomycetota</taxon>
        <taxon>Actinomycetes</taxon>
        <taxon>Micromonosporales</taxon>
        <taxon>Micromonosporaceae</taxon>
        <taxon>Actinoplanes</taxon>
    </lineage>
</organism>
<keyword evidence="1" id="KW-0812">Transmembrane</keyword>
<proteinExistence type="predicted"/>
<reference evidence="2 3" key="1">
    <citation type="submission" date="2017-06" db="EMBL/GenBank/DDBJ databases">
        <authorList>
            <person name="Kim H.J."/>
            <person name="Triplett B.A."/>
        </authorList>
    </citation>
    <scope>NUCLEOTIDE SEQUENCE [LARGE SCALE GENOMIC DNA]</scope>
    <source>
        <strain evidence="2 3">DSM 43151</strain>
    </source>
</reference>
<gene>
    <name evidence="2" type="ORF">SAMN06264365_12486</name>
</gene>
<dbReference type="InterPro" id="IPR022062">
    <property type="entry name" value="DUF3618"/>
</dbReference>
<feature type="transmembrane region" description="Helical" evidence="1">
    <location>
        <begin position="75"/>
        <end position="95"/>
    </location>
</feature>
<accession>A0A239HFT2</accession>
<name>A0A239HFT2_9ACTN</name>
<evidence type="ECO:0000313" key="3">
    <source>
        <dbReference type="Proteomes" id="UP000198415"/>
    </source>
</evidence>
<dbReference type="Pfam" id="PF12277">
    <property type="entry name" value="DUF3618"/>
    <property type="match status" value="1"/>
</dbReference>
<sequence>MSTPQTPAHPDQLRAEIAETRAGLGDTVEALAAKTDVKNRARQAFDGTKSRVRLNLITAKAQISEKSKDPRVRRAAATTTIAALTATILGAAAVVTRRRRAPRTVWQRLRR</sequence>
<keyword evidence="3" id="KW-1185">Reference proteome</keyword>
<keyword evidence="1" id="KW-0472">Membrane</keyword>
<keyword evidence="1" id="KW-1133">Transmembrane helix</keyword>
<dbReference type="AlphaFoldDB" id="A0A239HFT2"/>